<dbReference type="InterPro" id="IPR010730">
    <property type="entry name" value="HET"/>
</dbReference>
<protein>
    <submittedName>
        <fullName evidence="2">HET-domain-containing</fullName>
    </submittedName>
</protein>
<proteinExistence type="predicted"/>
<feature type="domain" description="Heterokaryon incompatibility" evidence="1">
    <location>
        <begin position="97"/>
        <end position="245"/>
    </location>
</feature>
<reference evidence="2 3" key="1">
    <citation type="submission" date="2020-01" db="EMBL/GenBank/DDBJ databases">
        <title>Identification and distribution of gene clusters putatively required for synthesis of sphingolipid metabolism inhibitors in phylogenetically diverse species of the filamentous fungus Fusarium.</title>
        <authorList>
            <person name="Kim H.-S."/>
            <person name="Busman M."/>
            <person name="Brown D.W."/>
            <person name="Divon H."/>
            <person name="Uhlig S."/>
            <person name="Proctor R.H."/>
        </authorList>
    </citation>
    <scope>NUCLEOTIDE SEQUENCE [LARGE SCALE GENOMIC DNA]</scope>
    <source>
        <strain evidence="2 3">NRRL 20459</strain>
    </source>
</reference>
<name>A0A8H4PF34_9HYPO</name>
<evidence type="ECO:0000313" key="2">
    <source>
        <dbReference type="EMBL" id="KAF4467206.1"/>
    </source>
</evidence>
<evidence type="ECO:0000313" key="3">
    <source>
        <dbReference type="Proteomes" id="UP000554235"/>
    </source>
</evidence>
<dbReference type="AlphaFoldDB" id="A0A8H4PF34"/>
<gene>
    <name evidence="2" type="ORF">FALBO_5935</name>
</gene>
<dbReference type="EMBL" id="JAADYS010000775">
    <property type="protein sequence ID" value="KAF4467206.1"/>
    <property type="molecule type" value="Genomic_DNA"/>
</dbReference>
<organism evidence="2 3">
    <name type="scientific">Fusarium albosuccineum</name>
    <dbReference type="NCBI Taxonomy" id="1237068"/>
    <lineage>
        <taxon>Eukaryota</taxon>
        <taxon>Fungi</taxon>
        <taxon>Dikarya</taxon>
        <taxon>Ascomycota</taxon>
        <taxon>Pezizomycotina</taxon>
        <taxon>Sordariomycetes</taxon>
        <taxon>Hypocreomycetidae</taxon>
        <taxon>Hypocreales</taxon>
        <taxon>Nectriaceae</taxon>
        <taxon>Fusarium</taxon>
        <taxon>Fusarium decemcellulare species complex</taxon>
    </lineage>
</organism>
<dbReference type="Proteomes" id="UP000554235">
    <property type="component" value="Unassembled WGS sequence"/>
</dbReference>
<comment type="caution">
    <text evidence="2">The sequence shown here is derived from an EMBL/GenBank/DDBJ whole genome shotgun (WGS) entry which is preliminary data.</text>
</comment>
<dbReference type="PANTHER" id="PTHR33112:SF10">
    <property type="entry name" value="TOL"/>
    <property type="match status" value="1"/>
</dbReference>
<dbReference type="PANTHER" id="PTHR33112">
    <property type="entry name" value="DOMAIN PROTEIN, PUTATIVE-RELATED"/>
    <property type="match status" value="1"/>
</dbReference>
<sequence length="292" mass="33038">MSPDSSSSPLLDSVPLVENTFDENGLAIPMAHYSDDGSRPDAMLGVMRDWLNQCYMYHPRCRQVEASHLPTRVIDVGNEEAGDKVSLFHTDQACGTYLTLSHCWGQSVSPRTTTANIESHCRGITLTSLPRAFQDAIWVTRGLGIQYLWVYALCIIQDDKNDRNREITAMADIYRGSLCNLATDGAYDANIGLFLERNQLQVTTCKIPTSIPESLSKAWYIYPLRELHTTSGKNALSGPVSSSNWALRERLPCRTIHFLPNQIVWECREMLMTEHQYMGEKRPIRELTRQHG</sequence>
<evidence type="ECO:0000259" key="1">
    <source>
        <dbReference type="Pfam" id="PF06985"/>
    </source>
</evidence>
<keyword evidence="3" id="KW-1185">Reference proteome</keyword>
<dbReference type="OrthoDB" id="5362512at2759"/>
<accession>A0A8H4PF34</accession>
<dbReference type="Pfam" id="PF06985">
    <property type="entry name" value="HET"/>
    <property type="match status" value="1"/>
</dbReference>